<proteinExistence type="predicted"/>
<sequence>MNNRVAADLDALEGANVSDLIELLKEKDEALQAITDVNLQLSCERDLFRREADHYKERCVKFQVEEMRRQRVGGETK</sequence>
<keyword evidence="2" id="KW-1185">Reference proteome</keyword>
<dbReference type="GeneID" id="97129143"/>
<dbReference type="RefSeq" id="WP_175380577.1">
    <property type="nucleotide sequence ID" value="NZ_CBCRYD010000065.1"/>
</dbReference>
<evidence type="ECO:0000313" key="2">
    <source>
        <dbReference type="Proteomes" id="UP000577724"/>
    </source>
</evidence>
<reference evidence="1 2" key="1">
    <citation type="submission" date="2020-05" db="EMBL/GenBank/DDBJ databases">
        <title>Genome Sequencing of Type Strains.</title>
        <authorList>
            <person name="Lemaire J.F."/>
            <person name="Inderbitzin P."/>
            <person name="Gregorio O.A."/>
            <person name="Collins S.B."/>
            <person name="Wespe N."/>
            <person name="Knight-Connoni V."/>
        </authorList>
    </citation>
    <scope>NUCLEOTIDE SEQUENCE [LARGE SCALE GENOMIC DNA]</scope>
    <source>
        <strain evidence="1 2">DSM 19942</strain>
    </source>
</reference>
<name>A0ABX2MI06_9BACL</name>
<accession>A0ABX2MI06</accession>
<dbReference type="Proteomes" id="UP000577724">
    <property type="component" value="Unassembled WGS sequence"/>
</dbReference>
<organism evidence="1 2">
    <name type="scientific">Paenibacillus taichungensis</name>
    <dbReference type="NCBI Taxonomy" id="484184"/>
    <lineage>
        <taxon>Bacteria</taxon>
        <taxon>Bacillati</taxon>
        <taxon>Bacillota</taxon>
        <taxon>Bacilli</taxon>
        <taxon>Bacillales</taxon>
        <taxon>Paenibacillaceae</taxon>
        <taxon>Paenibacillus</taxon>
    </lineage>
</organism>
<comment type="caution">
    <text evidence="1">The sequence shown here is derived from an EMBL/GenBank/DDBJ whole genome shotgun (WGS) entry which is preliminary data.</text>
</comment>
<dbReference type="EMBL" id="JABMCC010000049">
    <property type="protein sequence ID" value="NUU52592.1"/>
    <property type="molecule type" value="Genomic_DNA"/>
</dbReference>
<gene>
    <name evidence="1" type="ORF">HP548_00365</name>
</gene>
<evidence type="ECO:0000313" key="1">
    <source>
        <dbReference type="EMBL" id="NUU52592.1"/>
    </source>
</evidence>
<protein>
    <submittedName>
        <fullName evidence="1">Uncharacterized protein</fullName>
    </submittedName>
</protein>